<organism evidence="2 3">
    <name type="scientific">Streptomyces parvus</name>
    <dbReference type="NCBI Taxonomy" id="66428"/>
    <lineage>
        <taxon>Bacteria</taxon>
        <taxon>Bacillati</taxon>
        <taxon>Actinomycetota</taxon>
        <taxon>Actinomycetes</taxon>
        <taxon>Kitasatosporales</taxon>
        <taxon>Streptomycetaceae</taxon>
        <taxon>Streptomyces</taxon>
    </lineage>
</organism>
<dbReference type="AlphaFoldDB" id="A0A5D4GU41"/>
<name>A0A5D4GU41_9ACTN</name>
<gene>
    <name evidence="2" type="ORF">FY004_40455</name>
</gene>
<dbReference type="EMBL" id="VSZQ01000709">
    <property type="protein sequence ID" value="TYR31309.1"/>
    <property type="molecule type" value="Genomic_DNA"/>
</dbReference>
<dbReference type="Proteomes" id="UP000323242">
    <property type="component" value="Unassembled WGS sequence"/>
</dbReference>
<evidence type="ECO:0000256" key="1">
    <source>
        <dbReference type="SAM" id="MobiDB-lite"/>
    </source>
</evidence>
<keyword evidence="3" id="KW-1185">Reference proteome</keyword>
<accession>A0A5D4GU41</accession>
<proteinExistence type="predicted"/>
<evidence type="ECO:0000313" key="3">
    <source>
        <dbReference type="Proteomes" id="UP000323242"/>
    </source>
</evidence>
<feature type="non-terminal residue" evidence="2">
    <location>
        <position position="68"/>
    </location>
</feature>
<feature type="region of interest" description="Disordered" evidence="1">
    <location>
        <begin position="1"/>
        <end position="34"/>
    </location>
</feature>
<evidence type="ECO:0000313" key="2">
    <source>
        <dbReference type="EMBL" id="TYR31309.1"/>
    </source>
</evidence>
<reference evidence="2 3" key="1">
    <citation type="submission" date="2019-08" db="EMBL/GenBank/DDBJ databases">
        <title>Draft genome for granaticin producer strain Streptomyces parvus C05.</title>
        <authorList>
            <person name="Gonzalez-Pimentel J.L."/>
        </authorList>
    </citation>
    <scope>NUCLEOTIDE SEQUENCE [LARGE SCALE GENOMIC DNA]</scope>
    <source>
        <strain evidence="2 3">C05</strain>
    </source>
</reference>
<feature type="compositionally biased region" description="Pro residues" evidence="1">
    <location>
        <begin position="18"/>
        <end position="34"/>
    </location>
</feature>
<protein>
    <submittedName>
        <fullName evidence="2">Uncharacterized protein</fullName>
    </submittedName>
</protein>
<comment type="caution">
    <text evidence="2">The sequence shown here is derived from an EMBL/GenBank/DDBJ whole genome shotgun (WGS) entry which is preliminary data.</text>
</comment>
<sequence>MESGDRDVIAGFGGGGAVPPPPSHAPSVGPPPPGAALRATAAALLNLTGLGLGYALVGRWGRAAVCWG</sequence>